<comment type="caution">
    <text evidence="2">The sequence shown here is derived from an EMBL/GenBank/DDBJ whole genome shotgun (WGS) entry which is preliminary data.</text>
</comment>
<accession>A0A3D9T5Q4</accession>
<evidence type="ECO:0000259" key="1">
    <source>
        <dbReference type="Pfam" id="PF02371"/>
    </source>
</evidence>
<dbReference type="Pfam" id="PF02371">
    <property type="entry name" value="Transposase_20"/>
    <property type="match status" value="1"/>
</dbReference>
<gene>
    <name evidence="2" type="ORF">DFJ69_6127</name>
</gene>
<reference evidence="2 3" key="1">
    <citation type="submission" date="2018-08" db="EMBL/GenBank/DDBJ databases">
        <title>Sequencing the genomes of 1000 actinobacteria strains.</title>
        <authorList>
            <person name="Klenk H.-P."/>
        </authorList>
    </citation>
    <scope>NUCLEOTIDE SEQUENCE [LARGE SCALE GENOMIC DNA]</scope>
    <source>
        <strain evidence="2 3">DSM 43927</strain>
    </source>
</reference>
<dbReference type="InterPro" id="IPR003346">
    <property type="entry name" value="Transposase_20"/>
</dbReference>
<dbReference type="EMBL" id="QTTT01000001">
    <property type="protein sequence ID" value="REF00576.1"/>
    <property type="molecule type" value="Genomic_DNA"/>
</dbReference>
<sequence length="151" mass="15526">MRAIGLALVLMLAFIALPRTGVARSGPCRLGSAARGRQRAPSGVASSGPCTELAALIGQLEAACAAEQNLANAVEEAFRLHPDAEIIASFPGVGPLVGARLLAEVGDDRTRFADARGLKAYAGSAPVTRAGGRSQHIMNRKVKNDRLAAAA</sequence>
<dbReference type="AlphaFoldDB" id="A0A3D9T5Q4"/>
<dbReference type="InterPro" id="IPR047650">
    <property type="entry name" value="Transpos_IS110"/>
</dbReference>
<dbReference type="PANTHER" id="PTHR33055:SF3">
    <property type="entry name" value="PUTATIVE TRANSPOSASE FOR IS117-RELATED"/>
    <property type="match status" value="1"/>
</dbReference>
<dbReference type="GO" id="GO:0003677">
    <property type="term" value="F:DNA binding"/>
    <property type="evidence" value="ECO:0007669"/>
    <property type="project" value="InterPro"/>
</dbReference>
<dbReference type="GO" id="GO:0004803">
    <property type="term" value="F:transposase activity"/>
    <property type="evidence" value="ECO:0007669"/>
    <property type="project" value="InterPro"/>
</dbReference>
<dbReference type="PANTHER" id="PTHR33055">
    <property type="entry name" value="TRANSPOSASE FOR INSERTION SEQUENCE ELEMENT IS1111A"/>
    <property type="match status" value="1"/>
</dbReference>
<evidence type="ECO:0000313" key="3">
    <source>
        <dbReference type="Proteomes" id="UP000256661"/>
    </source>
</evidence>
<dbReference type="GO" id="GO:0006313">
    <property type="term" value="P:DNA transposition"/>
    <property type="evidence" value="ECO:0007669"/>
    <property type="project" value="InterPro"/>
</dbReference>
<proteinExistence type="predicted"/>
<dbReference type="Proteomes" id="UP000256661">
    <property type="component" value="Unassembled WGS sequence"/>
</dbReference>
<keyword evidence="3" id="KW-1185">Reference proteome</keyword>
<organism evidence="2 3">
    <name type="scientific">Thermomonospora umbrina</name>
    <dbReference type="NCBI Taxonomy" id="111806"/>
    <lineage>
        <taxon>Bacteria</taxon>
        <taxon>Bacillati</taxon>
        <taxon>Actinomycetota</taxon>
        <taxon>Actinomycetes</taxon>
        <taxon>Streptosporangiales</taxon>
        <taxon>Thermomonosporaceae</taxon>
        <taxon>Thermomonospora</taxon>
    </lineage>
</organism>
<feature type="domain" description="Transposase IS116/IS110/IS902 C-terminal" evidence="1">
    <location>
        <begin position="85"/>
        <end position="143"/>
    </location>
</feature>
<evidence type="ECO:0000313" key="2">
    <source>
        <dbReference type="EMBL" id="REF00576.1"/>
    </source>
</evidence>
<name>A0A3D9T5Q4_9ACTN</name>
<dbReference type="RefSeq" id="WP_211328853.1">
    <property type="nucleotide sequence ID" value="NZ_QTTT01000001.1"/>
</dbReference>
<protein>
    <submittedName>
        <fullName evidence="2">Transposase IS116/IS110/IS902 family protein</fullName>
    </submittedName>
</protein>